<dbReference type="Proteomes" id="UP001175261">
    <property type="component" value="Unassembled WGS sequence"/>
</dbReference>
<accession>A0AA39LA68</accession>
<feature type="region of interest" description="Disordered" evidence="4">
    <location>
        <begin position="346"/>
        <end position="366"/>
    </location>
</feature>
<dbReference type="EMBL" id="JAPDFR010000002">
    <property type="protein sequence ID" value="KAK0389599.1"/>
    <property type="molecule type" value="Genomic_DNA"/>
</dbReference>
<reference evidence="5" key="1">
    <citation type="submission" date="2022-10" db="EMBL/GenBank/DDBJ databases">
        <title>Determination and structural analysis of whole genome sequence of Sarocladium strictum F4-1.</title>
        <authorList>
            <person name="Hu L."/>
            <person name="Jiang Y."/>
        </authorList>
    </citation>
    <scope>NUCLEOTIDE SEQUENCE</scope>
    <source>
        <strain evidence="5">F4-1</strain>
    </source>
</reference>
<dbReference type="Gene3D" id="3.40.50.720">
    <property type="entry name" value="NAD(P)-binding Rossmann-like Domain"/>
    <property type="match status" value="1"/>
</dbReference>
<evidence type="ECO:0000256" key="2">
    <source>
        <dbReference type="ARBA" id="ARBA00022857"/>
    </source>
</evidence>
<dbReference type="InterPro" id="IPR002347">
    <property type="entry name" value="SDR_fam"/>
</dbReference>
<dbReference type="PANTHER" id="PTHR24320">
    <property type="entry name" value="RETINOL DEHYDROGENASE"/>
    <property type="match status" value="1"/>
</dbReference>
<dbReference type="SUPFAM" id="SSF51735">
    <property type="entry name" value="NAD(P)-binding Rossmann-fold domains"/>
    <property type="match status" value="1"/>
</dbReference>
<evidence type="ECO:0000313" key="5">
    <source>
        <dbReference type="EMBL" id="KAK0389599.1"/>
    </source>
</evidence>
<evidence type="ECO:0000313" key="6">
    <source>
        <dbReference type="Proteomes" id="UP001175261"/>
    </source>
</evidence>
<evidence type="ECO:0000256" key="1">
    <source>
        <dbReference type="ARBA" id="ARBA00006484"/>
    </source>
</evidence>
<evidence type="ECO:0000256" key="3">
    <source>
        <dbReference type="ARBA" id="ARBA00023002"/>
    </source>
</evidence>
<dbReference type="InterPro" id="IPR036291">
    <property type="entry name" value="NAD(P)-bd_dom_sf"/>
</dbReference>
<dbReference type="GO" id="GO:0016491">
    <property type="term" value="F:oxidoreductase activity"/>
    <property type="evidence" value="ECO:0007669"/>
    <property type="project" value="UniProtKB-KW"/>
</dbReference>
<name>A0AA39LA68_SARSR</name>
<keyword evidence="3" id="KW-0560">Oxidoreductase</keyword>
<dbReference type="Pfam" id="PF00106">
    <property type="entry name" value="adh_short"/>
    <property type="match status" value="1"/>
</dbReference>
<dbReference type="PRINTS" id="PR00081">
    <property type="entry name" value="GDHRDH"/>
</dbReference>
<keyword evidence="6" id="KW-1185">Reference proteome</keyword>
<comment type="caution">
    <text evidence="5">The sequence shown here is derived from an EMBL/GenBank/DDBJ whole genome shotgun (WGS) entry which is preliminary data.</text>
</comment>
<dbReference type="PANTHER" id="PTHR24320:SF252">
    <property type="entry name" value="DEHYDROGENASE_REDUCTASE FAMILY PROTEIN, PUTATIVE (AFU_ORTHOLOGUE AFUA_3G08550)-RELATED"/>
    <property type="match status" value="1"/>
</dbReference>
<evidence type="ECO:0000256" key="4">
    <source>
        <dbReference type="SAM" id="MobiDB-lite"/>
    </source>
</evidence>
<proteinExistence type="inferred from homology"/>
<organism evidence="5 6">
    <name type="scientific">Sarocladium strictum</name>
    <name type="common">Black bundle disease fungus</name>
    <name type="synonym">Acremonium strictum</name>
    <dbReference type="NCBI Taxonomy" id="5046"/>
    <lineage>
        <taxon>Eukaryota</taxon>
        <taxon>Fungi</taxon>
        <taxon>Dikarya</taxon>
        <taxon>Ascomycota</taxon>
        <taxon>Pezizomycotina</taxon>
        <taxon>Sordariomycetes</taxon>
        <taxon>Hypocreomycetidae</taxon>
        <taxon>Hypocreales</taxon>
        <taxon>Sarocladiaceae</taxon>
        <taxon>Sarocladium</taxon>
    </lineage>
</organism>
<protein>
    <submittedName>
        <fullName evidence="5">Uncharacterized protein</fullName>
    </submittedName>
</protein>
<dbReference type="AlphaFoldDB" id="A0AA39LA68"/>
<comment type="similarity">
    <text evidence="1">Belongs to the short-chain dehydrogenases/reductases (SDR) family.</text>
</comment>
<gene>
    <name evidence="5" type="ORF">NLU13_3174</name>
</gene>
<sequence>MKPEARTPVFTLRPEARASKCHFLKRHLFHTPPAITIADADLTGKTAIITGGNSGLGLETARHLLDLGGRVILAVRDEAKGQAAVDNLVHGRQLAPDMIQVWPLDMSNYQSILAFAEKAKSLCTLDIVILNAAVIKAAEQFGSSGYEESFQTNYLSTALVLLLLLPIVKEKRSSGSTGRFAITSSDWASWAKFDGGGPGAILPQFKKPRQPWDGMNTYGIGKLFNQLFVWELVKRVSSSDVVITHPDPGMNNSNLGRGASGITLLVLKIATALLARDPSVGSRTLVHSVTTLGATAQGHCVEDENIEPLAPVLYTAEGQRLAERLYEETLDELSFAKVRELVGGTASDKQSDSELVSAGKSPATDDGRLDRFVTIVKTS</sequence>
<keyword evidence="2" id="KW-0521">NADP</keyword>